<protein>
    <submittedName>
        <fullName evidence="1">Uncharacterized protein</fullName>
    </submittedName>
</protein>
<evidence type="ECO:0000313" key="1">
    <source>
        <dbReference type="Ensembl" id="ENSCMUP00000014554.1"/>
    </source>
</evidence>
<proteinExistence type="predicted"/>
<dbReference type="OMA" id="ENHTIDA"/>
<reference evidence="1" key="2">
    <citation type="submission" date="2025-08" db="UniProtKB">
        <authorList>
            <consortium name="Ensembl"/>
        </authorList>
    </citation>
    <scope>IDENTIFICATION</scope>
</reference>
<name>A0A8C3E074_CORMO</name>
<dbReference type="Proteomes" id="UP000694553">
    <property type="component" value="Unassembled WGS sequence"/>
</dbReference>
<evidence type="ECO:0000313" key="2">
    <source>
        <dbReference type="Proteomes" id="UP000694553"/>
    </source>
</evidence>
<reference evidence="2" key="1">
    <citation type="submission" date="2019-10" db="EMBL/GenBank/DDBJ databases">
        <title>Corvus moneduloides (New Caledonian crow) genome, bCorMon1, primary haplotype.</title>
        <authorList>
            <person name="Rutz C."/>
            <person name="Fungtammasan C."/>
            <person name="Mountcastle J."/>
            <person name="Formenti G."/>
            <person name="Chow W."/>
            <person name="Howe K."/>
            <person name="Steele M.P."/>
            <person name="Fernandes J."/>
            <person name="Gilbert M.T.P."/>
            <person name="Fedrigo O."/>
            <person name="Jarvis E.D."/>
            <person name="Gemmell N."/>
        </authorList>
    </citation>
    <scope>NUCLEOTIDE SEQUENCE [LARGE SCALE GENOMIC DNA]</scope>
</reference>
<dbReference type="InterPro" id="IPR001285">
    <property type="entry name" value="Synaptophysin/porin"/>
</dbReference>
<dbReference type="AlphaFoldDB" id="A0A8C3E074"/>
<dbReference type="PRINTS" id="PR00220">
    <property type="entry name" value="SYNAPTOPHYSN"/>
</dbReference>
<keyword evidence="2" id="KW-1185">Reference proteome</keyword>
<accession>A0A8C3E074</accession>
<dbReference type="PANTHER" id="PTHR10306">
    <property type="entry name" value="SYNAPTOPHYSIN"/>
    <property type="match status" value="1"/>
</dbReference>
<sequence>MVSPMMVGLRVDFSMLLEPLGFVKVLEWILAIFAFATCGGFQGETTLLVSCKGVVNKTITAAFAYPFR</sequence>
<dbReference type="Ensembl" id="ENSCMUT00000015623.2">
    <property type="protein sequence ID" value="ENSCMUP00000014554.1"/>
    <property type="gene ID" value="ENSCMUG00000009082.2"/>
</dbReference>
<dbReference type="PANTHER" id="PTHR10306:SF9">
    <property type="entry name" value="SYNAPTOPHYSIN-LIKE PROTEIN 1"/>
    <property type="match status" value="1"/>
</dbReference>
<organism evidence="1 2">
    <name type="scientific">Corvus moneduloides</name>
    <name type="common">New Caledonian crow</name>
    <dbReference type="NCBI Taxonomy" id="1196302"/>
    <lineage>
        <taxon>Eukaryota</taxon>
        <taxon>Metazoa</taxon>
        <taxon>Chordata</taxon>
        <taxon>Craniata</taxon>
        <taxon>Vertebrata</taxon>
        <taxon>Euteleostomi</taxon>
        <taxon>Archelosauria</taxon>
        <taxon>Archosauria</taxon>
        <taxon>Dinosauria</taxon>
        <taxon>Saurischia</taxon>
        <taxon>Theropoda</taxon>
        <taxon>Coelurosauria</taxon>
        <taxon>Aves</taxon>
        <taxon>Neognathae</taxon>
        <taxon>Neoaves</taxon>
        <taxon>Telluraves</taxon>
        <taxon>Australaves</taxon>
        <taxon>Passeriformes</taxon>
        <taxon>Corvoidea</taxon>
        <taxon>Corvidae</taxon>
        <taxon>Corvus</taxon>
    </lineage>
</organism>
<dbReference type="GO" id="GO:0030672">
    <property type="term" value="C:synaptic vesicle membrane"/>
    <property type="evidence" value="ECO:0007669"/>
    <property type="project" value="TreeGrafter"/>
</dbReference>
<reference evidence="1" key="3">
    <citation type="submission" date="2025-09" db="UniProtKB">
        <authorList>
            <consortium name="Ensembl"/>
        </authorList>
    </citation>
    <scope>IDENTIFICATION</scope>
</reference>